<feature type="region of interest" description="Disordered" evidence="1">
    <location>
        <begin position="151"/>
        <end position="184"/>
    </location>
</feature>
<feature type="region of interest" description="Disordered" evidence="1">
    <location>
        <begin position="85"/>
        <end position="108"/>
    </location>
</feature>
<dbReference type="Proteomes" id="UP001497512">
    <property type="component" value="Chromosome 3"/>
</dbReference>
<feature type="compositionally biased region" description="Acidic residues" evidence="1">
    <location>
        <begin position="151"/>
        <end position="167"/>
    </location>
</feature>
<sequence length="420" mass="46811">MGAGWSKLSPAEIDVFDEHELRDGGFFSGYAEVSVSPGQTIQTSQATTEASSSIPMFQGADQYGIAVGGEIELSELEVRELEEHDGFEDHHPISSKPHSPTMSPASPIQAFLKPPEIAQLNSRRHSENLVSFSKLPQSSQPPIQRAFVDLEETEEEQEEEEEEEEEEEAHKEVQEFPECPSSSQLSLLPLTGLFELEKAQEQQNPSSSMSQFSDPFEPGDHDPEEPPAHPTPTLKSSDNEEMKIEAAESALNGNLSQPLPSAQKLLFFDLDRKRKAPAGLVTLAGDYIAAAASRNKLNPPHQTCSLERHTPWSLFFPLQTKKFTLSLRSTTWLQNSCCTLQGTWIKYDDGKEVQLPLDWNGLEPCLVDITKQEDIVTVEKRNGAASKKKKGPKTGLRFKNVGDLVYNTRIKSRGRRRRKT</sequence>
<feature type="compositionally biased region" description="Basic and acidic residues" evidence="1">
    <location>
        <begin position="218"/>
        <end position="227"/>
    </location>
</feature>
<protein>
    <submittedName>
        <fullName evidence="2">Uncharacterized protein</fullName>
    </submittedName>
</protein>
<keyword evidence="3" id="KW-1185">Reference proteome</keyword>
<feature type="compositionally biased region" description="Polar residues" evidence="1">
    <location>
        <begin position="201"/>
        <end position="213"/>
    </location>
</feature>
<evidence type="ECO:0000256" key="1">
    <source>
        <dbReference type="SAM" id="MobiDB-lite"/>
    </source>
</evidence>
<name>A0ABP0UFW6_9BRYO</name>
<proteinExistence type="predicted"/>
<feature type="region of interest" description="Disordered" evidence="1">
    <location>
        <begin position="199"/>
        <end position="237"/>
    </location>
</feature>
<evidence type="ECO:0000313" key="3">
    <source>
        <dbReference type="Proteomes" id="UP001497512"/>
    </source>
</evidence>
<dbReference type="EMBL" id="OZ019895">
    <property type="protein sequence ID" value="CAK9220189.1"/>
    <property type="molecule type" value="Genomic_DNA"/>
</dbReference>
<gene>
    <name evidence="2" type="ORF">CSSPTR1EN2_LOCUS15258</name>
</gene>
<accession>A0ABP0UFW6</accession>
<organism evidence="2 3">
    <name type="scientific">Sphagnum troendelagicum</name>
    <dbReference type="NCBI Taxonomy" id="128251"/>
    <lineage>
        <taxon>Eukaryota</taxon>
        <taxon>Viridiplantae</taxon>
        <taxon>Streptophyta</taxon>
        <taxon>Embryophyta</taxon>
        <taxon>Bryophyta</taxon>
        <taxon>Sphagnophytina</taxon>
        <taxon>Sphagnopsida</taxon>
        <taxon>Sphagnales</taxon>
        <taxon>Sphagnaceae</taxon>
        <taxon>Sphagnum</taxon>
    </lineage>
</organism>
<evidence type="ECO:0000313" key="2">
    <source>
        <dbReference type="EMBL" id="CAK9220189.1"/>
    </source>
</evidence>
<feature type="compositionally biased region" description="Polar residues" evidence="1">
    <location>
        <begin position="96"/>
        <end position="106"/>
    </location>
</feature>
<reference evidence="2" key="1">
    <citation type="submission" date="2024-02" db="EMBL/GenBank/DDBJ databases">
        <authorList>
            <consortium name="ELIXIR-Norway"/>
            <consortium name="Elixir Norway"/>
        </authorList>
    </citation>
    <scope>NUCLEOTIDE SEQUENCE</scope>
</reference>